<dbReference type="EMBL" id="JBHSGK010000003">
    <property type="protein sequence ID" value="MFC4735754.1"/>
    <property type="molecule type" value="Genomic_DNA"/>
</dbReference>
<name>A0ABV9NUX6_9BACI</name>
<evidence type="ECO:0000256" key="1">
    <source>
        <dbReference type="ARBA" id="ARBA00022722"/>
    </source>
</evidence>
<accession>A0ABV9NUX6</accession>
<dbReference type="InterPro" id="IPR012337">
    <property type="entry name" value="RNaseH-like_sf"/>
</dbReference>
<evidence type="ECO:0000256" key="3">
    <source>
        <dbReference type="ARBA" id="ARBA00022839"/>
    </source>
</evidence>
<sequence length="237" mass="26416">MNMLDRWRRSLGALAGGAVYDHKGGSSAGAAAYARQLERDRRDHKELTIPLQELPVTVVDLETTGFSPAKGDKILSIGAVRVEKGQRTSFYSPIFTENPPEPVLKLTGLTKQELIDAPPAAEVVKDFLSFSAESTLVAHHSAHEKAFLNHTLWKLYRMKLSRRIVDTRFAVLHIHELEHAVTLEEFCRYFDVVPEGRHHALLDAKAAADIWTEACSSCMQNGIYTLADMYKEAAAKT</sequence>
<dbReference type="Gene3D" id="3.30.420.10">
    <property type="entry name" value="Ribonuclease H-like superfamily/Ribonuclease H"/>
    <property type="match status" value="1"/>
</dbReference>
<gene>
    <name evidence="5" type="ORF">ACFO4L_04065</name>
</gene>
<dbReference type="Proteomes" id="UP001595896">
    <property type="component" value="Unassembled WGS sequence"/>
</dbReference>
<dbReference type="PANTHER" id="PTHR30231">
    <property type="entry name" value="DNA POLYMERASE III SUBUNIT EPSILON"/>
    <property type="match status" value="1"/>
</dbReference>
<dbReference type="SUPFAM" id="SSF53098">
    <property type="entry name" value="Ribonuclease H-like"/>
    <property type="match status" value="1"/>
</dbReference>
<proteinExistence type="predicted"/>
<keyword evidence="3 5" id="KW-0269">Exonuclease</keyword>
<keyword evidence="1" id="KW-0540">Nuclease</keyword>
<dbReference type="RefSeq" id="WP_377908390.1">
    <property type="nucleotide sequence ID" value="NZ_JBHSGK010000003.1"/>
</dbReference>
<dbReference type="Pfam" id="PF00929">
    <property type="entry name" value="RNase_T"/>
    <property type="match status" value="1"/>
</dbReference>
<dbReference type="SMART" id="SM00479">
    <property type="entry name" value="EXOIII"/>
    <property type="match status" value="1"/>
</dbReference>
<dbReference type="InterPro" id="IPR036397">
    <property type="entry name" value="RNaseH_sf"/>
</dbReference>
<keyword evidence="2" id="KW-0378">Hydrolase</keyword>
<keyword evidence="6" id="KW-1185">Reference proteome</keyword>
<dbReference type="CDD" id="cd06127">
    <property type="entry name" value="DEDDh"/>
    <property type="match status" value="1"/>
</dbReference>
<organism evidence="5 6">
    <name type="scientific">Bacillus daqingensis</name>
    <dbReference type="NCBI Taxonomy" id="872396"/>
    <lineage>
        <taxon>Bacteria</taxon>
        <taxon>Bacillati</taxon>
        <taxon>Bacillota</taxon>
        <taxon>Bacilli</taxon>
        <taxon>Bacillales</taxon>
        <taxon>Bacillaceae</taxon>
        <taxon>Bacillus</taxon>
    </lineage>
</organism>
<dbReference type="GO" id="GO:0004527">
    <property type="term" value="F:exonuclease activity"/>
    <property type="evidence" value="ECO:0007669"/>
    <property type="project" value="UniProtKB-KW"/>
</dbReference>
<reference evidence="6" key="1">
    <citation type="journal article" date="2019" name="Int. J. Syst. Evol. Microbiol.">
        <title>The Global Catalogue of Microorganisms (GCM) 10K type strain sequencing project: providing services to taxonomists for standard genome sequencing and annotation.</title>
        <authorList>
            <consortium name="The Broad Institute Genomics Platform"/>
            <consortium name="The Broad Institute Genome Sequencing Center for Infectious Disease"/>
            <person name="Wu L."/>
            <person name="Ma J."/>
        </authorList>
    </citation>
    <scope>NUCLEOTIDE SEQUENCE [LARGE SCALE GENOMIC DNA]</scope>
    <source>
        <strain evidence="6">JCM 12165</strain>
    </source>
</reference>
<evidence type="ECO:0000256" key="2">
    <source>
        <dbReference type="ARBA" id="ARBA00022801"/>
    </source>
</evidence>
<dbReference type="InterPro" id="IPR013520">
    <property type="entry name" value="Ribonucl_H"/>
</dbReference>
<evidence type="ECO:0000259" key="4">
    <source>
        <dbReference type="SMART" id="SM00479"/>
    </source>
</evidence>
<evidence type="ECO:0000313" key="5">
    <source>
        <dbReference type="EMBL" id="MFC4735754.1"/>
    </source>
</evidence>
<protein>
    <submittedName>
        <fullName evidence="5">Exonuclease domain-containing protein</fullName>
    </submittedName>
</protein>
<dbReference type="PANTHER" id="PTHR30231:SF4">
    <property type="entry name" value="PROTEIN NEN2"/>
    <property type="match status" value="1"/>
</dbReference>
<feature type="domain" description="Exonuclease" evidence="4">
    <location>
        <begin position="55"/>
        <end position="220"/>
    </location>
</feature>
<comment type="caution">
    <text evidence="5">The sequence shown here is derived from an EMBL/GenBank/DDBJ whole genome shotgun (WGS) entry which is preliminary data.</text>
</comment>
<evidence type="ECO:0000313" key="6">
    <source>
        <dbReference type="Proteomes" id="UP001595896"/>
    </source>
</evidence>